<dbReference type="GeneID" id="104961653"/>
<feature type="domain" description="PH" evidence="2">
    <location>
        <begin position="177"/>
        <end position="226"/>
    </location>
</feature>
<keyword evidence="1" id="KW-0175">Coiled coil</keyword>
<dbReference type="InterPro" id="IPR001849">
    <property type="entry name" value="PH_domain"/>
</dbReference>
<reference evidence="4" key="1">
    <citation type="submission" date="2025-08" db="UniProtKB">
        <authorList>
            <consortium name="RefSeq"/>
        </authorList>
    </citation>
    <scope>IDENTIFICATION</scope>
    <source>
        <tissue evidence="4">Muscle</tissue>
    </source>
</reference>
<dbReference type="OrthoDB" id="6020705at2759"/>
<accession>A0A6I9PJA7</accession>
<dbReference type="GO" id="GO:0045180">
    <property type="term" value="C:basal cortex"/>
    <property type="evidence" value="ECO:0007669"/>
    <property type="project" value="TreeGrafter"/>
</dbReference>
<dbReference type="InterPro" id="IPR011993">
    <property type="entry name" value="PH-like_dom_sf"/>
</dbReference>
<feature type="coiled-coil region" evidence="1">
    <location>
        <begin position="62"/>
        <end position="135"/>
    </location>
</feature>
<gene>
    <name evidence="4" type="primary">LOC104961653</name>
</gene>
<dbReference type="PROSITE" id="PS50003">
    <property type="entry name" value="PH_DOMAIN"/>
    <property type="match status" value="1"/>
</dbReference>
<dbReference type="RefSeq" id="XP_010788282.1">
    <property type="nucleotide sequence ID" value="XM_010789980.1"/>
</dbReference>
<dbReference type="KEGG" id="ncc:104961653"/>
<dbReference type="PANTHER" id="PTHR12156">
    <property type="entry name" value="PLECKSTRIN HOMOLOGY-LIKE DOMAIN, FAMILY B, MEMBER 3"/>
    <property type="match status" value="1"/>
</dbReference>
<dbReference type="GO" id="GO:0070507">
    <property type="term" value="P:regulation of microtubule cytoskeleton organization"/>
    <property type="evidence" value="ECO:0007669"/>
    <property type="project" value="TreeGrafter"/>
</dbReference>
<dbReference type="Gene3D" id="2.30.29.30">
    <property type="entry name" value="Pleckstrin-homology domain (PH domain)/Phosphotyrosine-binding domain (PTB)"/>
    <property type="match status" value="1"/>
</dbReference>
<evidence type="ECO:0000313" key="3">
    <source>
        <dbReference type="Proteomes" id="UP000504611"/>
    </source>
</evidence>
<sequence length="226" mass="26769">MNEERQRRSDYCSRLISEPGVFLDSFSYQDTSLTSDTVSVDSSDSMETSFSACSPDNISSASMSNMAKLEEMERLLREAQAEKHRLLEHREREMEMRRHALEEERRRREELEKRLQEETSRRQKLVEREVKLREKQRSQSRLLTRYLPMRKDDFDLHGHIEAAGHNPDTCFHLAITDKTCRGFLVKMGGKIKTWKKRWFVFDQNRRTLTYYSGELPSCWGFPCSVS</sequence>
<evidence type="ECO:0000256" key="1">
    <source>
        <dbReference type="SAM" id="Coils"/>
    </source>
</evidence>
<keyword evidence="3" id="KW-1185">Reference proteome</keyword>
<protein>
    <submittedName>
        <fullName evidence="4">Pleckstrin homology-like domain family B member 2</fullName>
    </submittedName>
</protein>
<name>A0A6I9PJA7_9TELE</name>
<dbReference type="Proteomes" id="UP000504611">
    <property type="component" value="Unplaced"/>
</dbReference>
<evidence type="ECO:0000259" key="2">
    <source>
        <dbReference type="PROSITE" id="PS50003"/>
    </source>
</evidence>
<proteinExistence type="predicted"/>
<organism evidence="3 4">
    <name type="scientific">Notothenia coriiceps</name>
    <name type="common">black rockcod</name>
    <dbReference type="NCBI Taxonomy" id="8208"/>
    <lineage>
        <taxon>Eukaryota</taxon>
        <taxon>Metazoa</taxon>
        <taxon>Chordata</taxon>
        <taxon>Craniata</taxon>
        <taxon>Vertebrata</taxon>
        <taxon>Euteleostomi</taxon>
        <taxon>Actinopterygii</taxon>
        <taxon>Neopterygii</taxon>
        <taxon>Teleostei</taxon>
        <taxon>Neoteleostei</taxon>
        <taxon>Acanthomorphata</taxon>
        <taxon>Eupercaria</taxon>
        <taxon>Perciformes</taxon>
        <taxon>Notothenioidei</taxon>
        <taxon>Nototheniidae</taxon>
        <taxon>Notothenia</taxon>
    </lineage>
</organism>
<dbReference type="SUPFAM" id="SSF50729">
    <property type="entry name" value="PH domain-like"/>
    <property type="match status" value="1"/>
</dbReference>
<dbReference type="AlphaFoldDB" id="A0A6I9PJA7"/>
<dbReference type="InterPro" id="IPR052212">
    <property type="entry name" value="PH-like_domain"/>
</dbReference>
<evidence type="ECO:0000313" key="4">
    <source>
        <dbReference type="RefSeq" id="XP_010788282.1"/>
    </source>
</evidence>
<dbReference type="PANTHER" id="PTHR12156:SF21">
    <property type="entry name" value="PLECKSTRIN HOMOLOGY-LIKE DOMAIN FAMILY B MEMBER 2"/>
    <property type="match status" value="1"/>
</dbReference>